<name>A0AA88E5U5_FICCA</name>
<organism evidence="3 4">
    <name type="scientific">Ficus carica</name>
    <name type="common">Common fig</name>
    <dbReference type="NCBI Taxonomy" id="3494"/>
    <lineage>
        <taxon>Eukaryota</taxon>
        <taxon>Viridiplantae</taxon>
        <taxon>Streptophyta</taxon>
        <taxon>Embryophyta</taxon>
        <taxon>Tracheophyta</taxon>
        <taxon>Spermatophyta</taxon>
        <taxon>Magnoliopsida</taxon>
        <taxon>eudicotyledons</taxon>
        <taxon>Gunneridae</taxon>
        <taxon>Pentapetalae</taxon>
        <taxon>rosids</taxon>
        <taxon>fabids</taxon>
        <taxon>Rosales</taxon>
        <taxon>Moraceae</taxon>
        <taxon>Ficeae</taxon>
        <taxon>Ficus</taxon>
    </lineage>
</organism>
<feature type="domain" description="DUF4283" evidence="2">
    <location>
        <begin position="39"/>
        <end position="108"/>
    </location>
</feature>
<sequence length="506" mass="57542">MEEMLGHLSSFSITEEEAMVIGIPDEVMEKGRKEARFGLLGKILSSKPYIKGSVMSTMDKLWVTEGDLSTQVIDRDTFLFSFEKEQDRAKVLAMEPWSFNESLLILKAVNGNEALRWDSWSFTCFWIRVYNLPYDGMIQEIGEKIDNGIGKFILFPKLGESSGTEIHADSGFWGFESAGVTWVIYLPLMKRSELGVDDTIHVERQEDEGLVFSVGVVEPVKRSVGKWKKEARLKGVHGSASSSCTKLKNAKRKMDVELLAGDAAKIVWVEVVVSRYSGGTLGNLRDSTVRQKKKARRHAWELLKCLRTNLDVPWICGGDFNEVLNPSEVDGGGERSLNDMLLFRETLDWCDLVDMDYVGPKLTWDNRRSGNANIQVRLDRFVANTSWQLKYRRANVVVLDFWGSDHRALLLPTVPSKKKKNKRKSGGFRFEPLWAKNEECPRIVEELWQNLHFDGFPNRLVSGLTSCAGTLRRWGLRKFGNIPKRVARLQRSVELLHNGPRDVSGY</sequence>
<reference evidence="3" key="1">
    <citation type="submission" date="2023-07" db="EMBL/GenBank/DDBJ databases">
        <title>draft genome sequence of fig (Ficus carica).</title>
        <authorList>
            <person name="Takahashi T."/>
            <person name="Nishimura K."/>
        </authorList>
    </citation>
    <scope>NUCLEOTIDE SEQUENCE</scope>
</reference>
<keyword evidence="4" id="KW-1185">Reference proteome</keyword>
<dbReference type="PANTHER" id="PTHR33710:SF77">
    <property type="entry name" value="DNASE I-LIKE SUPERFAMILY PROTEIN"/>
    <property type="match status" value="1"/>
</dbReference>
<evidence type="ECO:0000313" key="4">
    <source>
        <dbReference type="Proteomes" id="UP001187192"/>
    </source>
</evidence>
<dbReference type="Pfam" id="PF14111">
    <property type="entry name" value="DUF4283"/>
    <property type="match status" value="1"/>
</dbReference>
<proteinExistence type="predicted"/>
<dbReference type="Proteomes" id="UP001187192">
    <property type="component" value="Unassembled WGS sequence"/>
</dbReference>
<dbReference type="Pfam" id="PF03372">
    <property type="entry name" value="Exo_endo_phos"/>
    <property type="match status" value="1"/>
</dbReference>
<evidence type="ECO:0000259" key="2">
    <source>
        <dbReference type="Pfam" id="PF14111"/>
    </source>
</evidence>
<gene>
    <name evidence="3" type="ORF">TIFTF001_037707</name>
</gene>
<comment type="caution">
    <text evidence="3">The sequence shown here is derived from an EMBL/GenBank/DDBJ whole genome shotgun (WGS) entry which is preliminary data.</text>
</comment>
<feature type="domain" description="Endonuclease/exonuclease/phosphatase" evidence="1">
    <location>
        <begin position="272"/>
        <end position="406"/>
    </location>
</feature>
<dbReference type="SUPFAM" id="SSF56219">
    <property type="entry name" value="DNase I-like"/>
    <property type="match status" value="1"/>
</dbReference>
<dbReference type="InterPro" id="IPR005135">
    <property type="entry name" value="Endo/exonuclease/phosphatase"/>
</dbReference>
<dbReference type="GO" id="GO:0003824">
    <property type="term" value="F:catalytic activity"/>
    <property type="evidence" value="ECO:0007669"/>
    <property type="project" value="InterPro"/>
</dbReference>
<dbReference type="Gene3D" id="3.60.10.10">
    <property type="entry name" value="Endonuclease/exonuclease/phosphatase"/>
    <property type="match status" value="1"/>
</dbReference>
<dbReference type="InterPro" id="IPR025558">
    <property type="entry name" value="DUF4283"/>
</dbReference>
<dbReference type="PANTHER" id="PTHR33710">
    <property type="entry name" value="BNAC02G09200D PROTEIN"/>
    <property type="match status" value="1"/>
</dbReference>
<dbReference type="AlphaFoldDB" id="A0AA88E5U5"/>
<dbReference type="InterPro" id="IPR036691">
    <property type="entry name" value="Endo/exonu/phosph_ase_sf"/>
</dbReference>
<evidence type="ECO:0008006" key="5">
    <source>
        <dbReference type="Google" id="ProtNLM"/>
    </source>
</evidence>
<protein>
    <recommendedName>
        <fullName evidence="5">DUF4283 domain-containing protein</fullName>
    </recommendedName>
</protein>
<accession>A0AA88E5U5</accession>
<evidence type="ECO:0000259" key="1">
    <source>
        <dbReference type="Pfam" id="PF03372"/>
    </source>
</evidence>
<dbReference type="EMBL" id="BTGU01000664">
    <property type="protein sequence ID" value="GMN68652.1"/>
    <property type="molecule type" value="Genomic_DNA"/>
</dbReference>
<evidence type="ECO:0000313" key="3">
    <source>
        <dbReference type="EMBL" id="GMN68652.1"/>
    </source>
</evidence>